<dbReference type="Pfam" id="PF09229">
    <property type="entry name" value="Aha1_N"/>
    <property type="match status" value="1"/>
</dbReference>
<evidence type="ECO:0000313" key="3">
    <source>
        <dbReference type="EMBL" id="CAL5222993.1"/>
    </source>
</evidence>
<dbReference type="SMART" id="SM01000">
    <property type="entry name" value="Aha1_N"/>
    <property type="match status" value="1"/>
</dbReference>
<dbReference type="InterPro" id="IPR036338">
    <property type="entry name" value="Aha1"/>
</dbReference>
<evidence type="ECO:0000313" key="4">
    <source>
        <dbReference type="Proteomes" id="UP001497392"/>
    </source>
</evidence>
<sequence>MPGPEENSYASKLAQQAQSKADLSYSYWAAGQAQGTSSVQEKKLTAEELEEQAKREKAANAKGVSVWNQAGTFEERDCTAYAKEELKRLMDNFQHESAAGCLQISELTSVEGEATVWLVRGSRRAGFDLTIEAAWTFSARGNDASAQGSLKVPGITPDDLDELGDMMEVTVKTTGSMQEPQLRKHVRGCAEVFAERLSKLHGLLKQR</sequence>
<evidence type="ECO:0000259" key="2">
    <source>
        <dbReference type="SMART" id="SM01000"/>
    </source>
</evidence>
<dbReference type="Proteomes" id="UP001497392">
    <property type="component" value="Unassembled WGS sequence"/>
</dbReference>
<proteinExistence type="inferred from homology"/>
<comment type="similarity">
    <text evidence="1">Belongs to the AHA1 family.</text>
</comment>
<dbReference type="Gene3D" id="3.15.10.20">
    <property type="entry name" value="Activator of Hsp90 ATPase Aha1, N-terminal domain"/>
    <property type="match status" value="1"/>
</dbReference>
<dbReference type="InterPro" id="IPR015310">
    <property type="entry name" value="AHSA1-like_N"/>
</dbReference>
<gene>
    <name evidence="3" type="primary">g5437</name>
    <name evidence="3" type="ORF">VP750_LOCUS4652</name>
</gene>
<accession>A0ABP1FSU7</accession>
<comment type="caution">
    <text evidence="3">The sequence shown here is derived from an EMBL/GenBank/DDBJ whole genome shotgun (WGS) entry which is preliminary data.</text>
</comment>
<feature type="domain" description="Activator of Hsp90 ATPase AHSA1-like N-terminal" evidence="2">
    <location>
        <begin position="75"/>
        <end position="206"/>
    </location>
</feature>
<evidence type="ECO:0000256" key="1">
    <source>
        <dbReference type="ARBA" id="ARBA00006817"/>
    </source>
</evidence>
<dbReference type="SUPFAM" id="SSF103111">
    <property type="entry name" value="Activator of Hsp90 ATPase, Aha1"/>
    <property type="match status" value="1"/>
</dbReference>
<reference evidence="3 4" key="1">
    <citation type="submission" date="2024-06" db="EMBL/GenBank/DDBJ databases">
        <authorList>
            <person name="Kraege A."/>
            <person name="Thomma B."/>
        </authorList>
    </citation>
    <scope>NUCLEOTIDE SEQUENCE [LARGE SCALE GENOMIC DNA]</scope>
</reference>
<dbReference type="EMBL" id="CAXHTA020000007">
    <property type="protein sequence ID" value="CAL5222993.1"/>
    <property type="molecule type" value="Genomic_DNA"/>
</dbReference>
<protein>
    <submittedName>
        <fullName evidence="3">G5437 protein</fullName>
    </submittedName>
</protein>
<name>A0ABP1FSU7_9CHLO</name>
<dbReference type="PANTHER" id="PTHR13009">
    <property type="entry name" value="HEAT SHOCK PROTEIN 90 HSP90 CO-CHAPERONE AHA-1"/>
    <property type="match status" value="1"/>
</dbReference>
<dbReference type="PANTHER" id="PTHR13009:SF22">
    <property type="entry name" value="LD43819P"/>
    <property type="match status" value="1"/>
</dbReference>
<keyword evidence="4" id="KW-1185">Reference proteome</keyword>
<organism evidence="3 4">
    <name type="scientific">Coccomyxa viridis</name>
    <dbReference type="NCBI Taxonomy" id="1274662"/>
    <lineage>
        <taxon>Eukaryota</taxon>
        <taxon>Viridiplantae</taxon>
        <taxon>Chlorophyta</taxon>
        <taxon>core chlorophytes</taxon>
        <taxon>Trebouxiophyceae</taxon>
        <taxon>Trebouxiophyceae incertae sedis</taxon>
        <taxon>Coccomyxaceae</taxon>
        <taxon>Coccomyxa</taxon>
    </lineage>
</organism>